<comment type="subcellular location">
    <subcellularLocation>
        <location evidence="1">Nucleus</location>
    </subcellularLocation>
</comment>
<evidence type="ECO:0000313" key="14">
    <source>
        <dbReference type="Proteomes" id="UP000789390"/>
    </source>
</evidence>
<evidence type="ECO:0000256" key="10">
    <source>
        <dbReference type="ARBA" id="ARBA00023242"/>
    </source>
</evidence>
<keyword evidence="14" id="KW-1185">Reference proteome</keyword>
<dbReference type="InterPro" id="IPR035697">
    <property type="entry name" value="RNAP_III_RPC1_N"/>
</dbReference>
<accession>A0A8J2S2N1</accession>
<keyword evidence="6" id="KW-0479">Metal-binding</keyword>
<dbReference type="FunFam" id="1.10.132.30:FF:000001">
    <property type="entry name" value="DNA-directed RNA polymerase subunit"/>
    <property type="match status" value="1"/>
</dbReference>
<evidence type="ECO:0000256" key="6">
    <source>
        <dbReference type="ARBA" id="ARBA00022723"/>
    </source>
</evidence>
<comment type="caution">
    <text evidence="13">The sequence shown here is derived from an EMBL/GenBank/DDBJ whole genome shotgun (WGS) entry which is preliminary data.</text>
</comment>
<dbReference type="FunFam" id="4.10.860.120:FF:000004">
    <property type="entry name" value="DNA-directed RNA polymerase subunit"/>
    <property type="match status" value="1"/>
</dbReference>
<dbReference type="Pfam" id="PF04998">
    <property type="entry name" value="RNA_pol_Rpb1_5"/>
    <property type="match status" value="1"/>
</dbReference>
<dbReference type="InterPro" id="IPR042102">
    <property type="entry name" value="RNA_pol_Rpb1_3_sf"/>
</dbReference>
<dbReference type="Gene3D" id="6.20.50.80">
    <property type="match status" value="1"/>
</dbReference>
<dbReference type="NCBIfam" id="NF006336">
    <property type="entry name" value="PRK08566.1"/>
    <property type="match status" value="1"/>
</dbReference>
<dbReference type="Gene3D" id="1.10.150.390">
    <property type="match status" value="1"/>
</dbReference>
<evidence type="ECO:0000256" key="4">
    <source>
        <dbReference type="ARBA" id="ARBA00022679"/>
    </source>
</evidence>
<keyword evidence="7" id="KW-0862">Zinc</keyword>
<evidence type="ECO:0000256" key="7">
    <source>
        <dbReference type="ARBA" id="ARBA00022833"/>
    </source>
</evidence>
<dbReference type="InterPro" id="IPR000722">
    <property type="entry name" value="RNA_pol_asu"/>
</dbReference>
<dbReference type="Gene3D" id="2.40.40.20">
    <property type="match status" value="1"/>
</dbReference>
<dbReference type="FunFam" id="1.10.150.390:FF:000003">
    <property type="entry name" value="DNA-directed RNA polymerase subunit"/>
    <property type="match status" value="1"/>
</dbReference>
<protein>
    <recommendedName>
        <fullName evidence="11">DNA-directed RNA polymerase subunit</fullName>
        <ecNumber evidence="11">2.7.7.6</ecNumber>
    </recommendedName>
</protein>
<dbReference type="SMART" id="SM00663">
    <property type="entry name" value="RPOLA_N"/>
    <property type="match status" value="1"/>
</dbReference>
<comment type="catalytic activity">
    <reaction evidence="11">
        <text>RNA(n) + a ribonucleoside 5'-triphosphate = RNA(n+1) + diphosphate</text>
        <dbReference type="Rhea" id="RHEA:21248"/>
        <dbReference type="Rhea" id="RHEA-COMP:14527"/>
        <dbReference type="Rhea" id="RHEA-COMP:17342"/>
        <dbReference type="ChEBI" id="CHEBI:33019"/>
        <dbReference type="ChEBI" id="CHEBI:61557"/>
        <dbReference type="ChEBI" id="CHEBI:140395"/>
        <dbReference type="EC" id="2.7.7.6"/>
    </reaction>
</comment>
<dbReference type="PANTHER" id="PTHR48446:SF1">
    <property type="entry name" value="DNA-DIRECTED RNA POLYMERASE SUBUNIT BETA' N-TERMINAL SECTION"/>
    <property type="match status" value="1"/>
</dbReference>
<evidence type="ECO:0000259" key="12">
    <source>
        <dbReference type="SMART" id="SM00663"/>
    </source>
</evidence>
<evidence type="ECO:0000256" key="5">
    <source>
        <dbReference type="ARBA" id="ARBA00022695"/>
    </source>
</evidence>
<dbReference type="GO" id="GO:0006351">
    <property type="term" value="P:DNA-templated transcription"/>
    <property type="evidence" value="ECO:0007669"/>
    <property type="project" value="InterPro"/>
</dbReference>
<dbReference type="Gene3D" id="6.10.250.2940">
    <property type="match status" value="1"/>
</dbReference>
<dbReference type="Pfam" id="PF05000">
    <property type="entry name" value="RNA_pol_Rpb1_4"/>
    <property type="match status" value="1"/>
</dbReference>
<dbReference type="InterPro" id="IPR007081">
    <property type="entry name" value="RNA_pol_Rpb1_5"/>
</dbReference>
<dbReference type="GO" id="GO:0005654">
    <property type="term" value="C:nucleoplasm"/>
    <property type="evidence" value="ECO:0007669"/>
    <property type="project" value="UniProtKB-ARBA"/>
</dbReference>
<dbReference type="Gene3D" id="1.10.274.100">
    <property type="entry name" value="RNA polymerase Rpb1, domain 3"/>
    <property type="match status" value="1"/>
</dbReference>
<dbReference type="InterPro" id="IPR006592">
    <property type="entry name" value="RNA_pol_N"/>
</dbReference>
<reference evidence="13" key="1">
    <citation type="submission" date="2021-11" db="EMBL/GenBank/DDBJ databases">
        <authorList>
            <person name="Schell T."/>
        </authorList>
    </citation>
    <scope>NUCLEOTIDE SEQUENCE</scope>
    <source>
        <strain evidence="13">M5</strain>
    </source>
</reference>
<dbReference type="InterPro" id="IPR007080">
    <property type="entry name" value="RNA_pol_Rpb1_1"/>
</dbReference>
<proteinExistence type="inferred from homology"/>
<evidence type="ECO:0000256" key="3">
    <source>
        <dbReference type="ARBA" id="ARBA00022478"/>
    </source>
</evidence>
<feature type="domain" description="RNA polymerase N-terminal" evidence="12">
    <location>
        <begin position="250"/>
        <end position="553"/>
    </location>
</feature>
<dbReference type="GO" id="GO:0003899">
    <property type="term" value="F:DNA-directed RNA polymerase activity"/>
    <property type="evidence" value="ECO:0007669"/>
    <property type="project" value="UniProtKB-EC"/>
</dbReference>
<comment type="function">
    <text evidence="11">DNA-dependent RNA polymerase catalyzes the transcription of DNA into RNA using the four ribonucleoside triphosphates as substrates.</text>
</comment>
<dbReference type="CDD" id="cd02583">
    <property type="entry name" value="RNAP_III_RPC1_N"/>
    <property type="match status" value="1"/>
</dbReference>
<comment type="similarity">
    <text evidence="2 11">Belongs to the RNA polymerase beta' chain family.</text>
</comment>
<keyword evidence="8" id="KW-0460">Magnesium</keyword>
<dbReference type="InterPro" id="IPR007083">
    <property type="entry name" value="RNA_pol_Rpb1_4"/>
</dbReference>
<dbReference type="PANTHER" id="PTHR48446">
    <property type="entry name" value="DNA-DIRECTED RNA POLYMERASE SUBUNIT BETA' N-TERMINAL SECTION"/>
    <property type="match status" value="1"/>
</dbReference>
<keyword evidence="10" id="KW-0539">Nucleus</keyword>
<organism evidence="13 14">
    <name type="scientific">Daphnia galeata</name>
    <dbReference type="NCBI Taxonomy" id="27404"/>
    <lineage>
        <taxon>Eukaryota</taxon>
        <taxon>Metazoa</taxon>
        <taxon>Ecdysozoa</taxon>
        <taxon>Arthropoda</taxon>
        <taxon>Crustacea</taxon>
        <taxon>Branchiopoda</taxon>
        <taxon>Diplostraca</taxon>
        <taxon>Cladocera</taxon>
        <taxon>Anomopoda</taxon>
        <taxon>Daphniidae</taxon>
        <taxon>Daphnia</taxon>
    </lineage>
</organism>
<dbReference type="InterPro" id="IPR038120">
    <property type="entry name" value="Rpb1_funnel_sf"/>
</dbReference>
<evidence type="ECO:0000256" key="2">
    <source>
        <dbReference type="ARBA" id="ARBA00006460"/>
    </source>
</evidence>
<dbReference type="Pfam" id="PF04997">
    <property type="entry name" value="RNA_pol_Rpb1_1"/>
    <property type="match status" value="1"/>
</dbReference>
<dbReference type="InterPro" id="IPR044893">
    <property type="entry name" value="RNA_pol_Rpb1_clamp_domain"/>
</dbReference>
<dbReference type="InterPro" id="IPR007066">
    <property type="entry name" value="RNA_pol_Rpb1_3"/>
</dbReference>
<sequence>MVKEQYRETDVVRKIVKVTFGVESPQQIQQQAHTQVVAQQLYVQDSSKTPMQYGVLDRKMGINLKDALCDTCGKGLNECVGHFGYIDLELPVFHVGYFKAVITVLQTICKTCSHVLLNDKMRNVFRAKLSNQNLPYITKKTLRKQIQDVCKKVTHCPNCNDLNGVVKKCGVLKISHEKFRSAKKNSPIITAELVAYDYDNTVQLNKEIAPMLSGGLVNMLNPLKVLRLLEKIPDDQIQFLLMNPLHGHPKDMILTRVPVPPVCIRPTVVNDLKSGTTEDDLTIKLTHIISINAEISKHGISNVNKKIIEDWDLLQLHCALYVNSQLSLPLNMKPKESSRGIIQRLKGKQGRFRGNLSGKRVDFSGRTVISPDPNLRIDQVGVPELVAKILTFPTRVNKANIEFMRKLVRNGADVHPGANFLQDKGSKLRKSLKHGNRESLARNLKHGDLIVRHMIDDDIVLFNRQPSLHKLSIMCHRAKILPHRTFRFNECVCTPYNADFDGDEMNIHLPQTEEARAEALVLMGSKSNLVTPRNGELLIAAIQDFITGAYLLTLKDAFFDRAKTCQMVASMLADNEVNMVIKLPPPCIQKPAALWSGKQIFSLILRPNPSDPIKVNLRTRGKNYSKKGEELCVNDGFLLVRNSEVLAGCVDKSTIGSGSKSNIFYVLLRDHGEDCAIKAMWKLCRVASYFMMNRGFSIGIGDVTPGKTLLKEKQKLLDTGFSKCDEYIRLLTIGQLKCNPGQNEDETLESKVKKELSEIRDQAGEVCKKELHPSNSPLVMSKSGSKGSYSNISQMIACVGQQVLNGKRVPNGFEDRSLPHFKRRSKIPAAKGFVSNSFYSGLTPTEFFFHTMGGREGLVDTAVKTAQTGYMQRCLVKSLEDLCCQYDSTVRNSTGDIIQFVYGGDGLDPTYMEAKDRPVDLQRALDHIKATCPFPDEEPLDHHDLRGEFNTLMETELFTKLGEDFQHELRTFVESQAKRIETVRQKYKMGGRPLLTVEKYLERITVGQLVEFCHFSKDKYERAKIEPGTAVGALCAQSIGEPGTQMTLKTFHFAGVDSMNITQGVPRIKEIINASKTISTPVIETQLLKDDDFEYAQRVKKRIEKTMLEEVTEYFEEVYLHDRCFVLIKLDMNKIRWFQLEVDAHSIRWSLCTDKLIELKPDAVEVISESLITVEPKASAKSSMSHVMLDLKAQLPKVVIKGLPTVSRAVVKIDDEKMPPKYSLRVEGDSMREVMATYGVKGTSTTSNNVQEVFSTLGIEAAKKTIAMEIEKTMKNHDISVDRRHIDLLSDLMSCRGEILGITRYGLAKMKESVLMLASFERTADHLFDASYYGQEDDITGVSECIIMGIPMSIGTGSFNLLHKTGKKSPPRKMPLLFDVPEYHVPMV</sequence>
<evidence type="ECO:0000256" key="1">
    <source>
        <dbReference type="ARBA" id="ARBA00004123"/>
    </source>
</evidence>
<dbReference type="SUPFAM" id="SSF64484">
    <property type="entry name" value="beta and beta-prime subunits of DNA dependent RNA-polymerase"/>
    <property type="match status" value="1"/>
</dbReference>
<dbReference type="Gene3D" id="1.10.132.30">
    <property type="match status" value="1"/>
</dbReference>
<evidence type="ECO:0000256" key="8">
    <source>
        <dbReference type="ARBA" id="ARBA00022842"/>
    </source>
</evidence>
<dbReference type="OrthoDB" id="270392at2759"/>
<dbReference type="FunFam" id="2.40.40.20:FF:000019">
    <property type="entry name" value="DNA-directed RNA polymerase II subunit RPB1"/>
    <property type="match status" value="1"/>
</dbReference>
<keyword evidence="4 11" id="KW-0808">Transferase</keyword>
<dbReference type="Gene3D" id="3.30.1490.180">
    <property type="entry name" value="RNA polymerase ii"/>
    <property type="match status" value="1"/>
</dbReference>
<evidence type="ECO:0000256" key="11">
    <source>
        <dbReference type="RuleBase" id="RU004279"/>
    </source>
</evidence>
<dbReference type="Pfam" id="PF00623">
    <property type="entry name" value="RNA_pol_Rpb1_2"/>
    <property type="match status" value="1"/>
</dbReference>
<dbReference type="GO" id="GO:0046872">
    <property type="term" value="F:metal ion binding"/>
    <property type="evidence" value="ECO:0007669"/>
    <property type="project" value="UniProtKB-KW"/>
</dbReference>
<gene>
    <name evidence="13" type="ORF">DGAL_LOCUS13691</name>
</gene>
<dbReference type="Pfam" id="PF04983">
    <property type="entry name" value="RNA_pol_Rpb1_3"/>
    <property type="match status" value="1"/>
</dbReference>
<dbReference type="Proteomes" id="UP000789390">
    <property type="component" value="Unassembled WGS sequence"/>
</dbReference>
<keyword evidence="9 11" id="KW-0804">Transcription</keyword>
<dbReference type="GO" id="GO:0000428">
    <property type="term" value="C:DNA-directed RNA polymerase complex"/>
    <property type="evidence" value="ECO:0007669"/>
    <property type="project" value="UniProtKB-KW"/>
</dbReference>
<dbReference type="FunFam" id="3.30.1490.180:FF:000002">
    <property type="entry name" value="DNA-directed RNA polymerase subunit"/>
    <property type="match status" value="1"/>
</dbReference>
<evidence type="ECO:0000256" key="9">
    <source>
        <dbReference type="ARBA" id="ARBA00023163"/>
    </source>
</evidence>
<dbReference type="Gene3D" id="4.10.860.120">
    <property type="entry name" value="RNA polymerase II, clamp domain"/>
    <property type="match status" value="1"/>
</dbReference>
<dbReference type="InterPro" id="IPR015700">
    <property type="entry name" value="RPC1"/>
</dbReference>
<keyword evidence="3 11" id="KW-0240">DNA-directed RNA polymerase</keyword>
<name>A0A8J2S2N1_9CRUS</name>
<dbReference type="FunFam" id="1.10.274.100:FF:000003">
    <property type="entry name" value="DNA-directed RNA polymerase subunit"/>
    <property type="match status" value="1"/>
</dbReference>
<dbReference type="GO" id="GO:0003677">
    <property type="term" value="F:DNA binding"/>
    <property type="evidence" value="ECO:0007669"/>
    <property type="project" value="InterPro"/>
</dbReference>
<dbReference type="CDD" id="cd02736">
    <property type="entry name" value="RNAP_III_Rpc1_C"/>
    <property type="match status" value="1"/>
</dbReference>
<keyword evidence="5 11" id="KW-0548">Nucleotidyltransferase</keyword>
<dbReference type="EC" id="2.7.7.6" evidence="11"/>
<evidence type="ECO:0000313" key="13">
    <source>
        <dbReference type="EMBL" id="CAH0110189.1"/>
    </source>
</evidence>
<dbReference type="InterPro" id="IPR035698">
    <property type="entry name" value="RNAP_III_Rpc1_C"/>
</dbReference>
<dbReference type="EMBL" id="CAKKLH010000300">
    <property type="protein sequence ID" value="CAH0110189.1"/>
    <property type="molecule type" value="Genomic_DNA"/>
</dbReference>